<organism evidence="3 4">
    <name type="scientific">Oceanisphaera arctica</name>
    <dbReference type="NCBI Taxonomy" id="641510"/>
    <lineage>
        <taxon>Bacteria</taxon>
        <taxon>Pseudomonadati</taxon>
        <taxon>Pseudomonadota</taxon>
        <taxon>Gammaproteobacteria</taxon>
        <taxon>Aeromonadales</taxon>
        <taxon>Aeromonadaceae</taxon>
        <taxon>Oceanisphaera</taxon>
    </lineage>
</organism>
<feature type="transmembrane region" description="Helical" evidence="2">
    <location>
        <begin position="12"/>
        <end position="29"/>
    </location>
</feature>
<proteinExistence type="predicted"/>
<evidence type="ECO:0000256" key="1">
    <source>
        <dbReference type="SAM" id="MobiDB-lite"/>
    </source>
</evidence>
<feature type="region of interest" description="Disordered" evidence="1">
    <location>
        <begin position="170"/>
        <end position="189"/>
    </location>
</feature>
<dbReference type="AlphaFoldDB" id="A0A2P5TM28"/>
<reference evidence="4" key="1">
    <citation type="submission" date="2016-11" db="EMBL/GenBank/DDBJ databases">
        <authorList>
            <person name="Sisinthy S."/>
            <person name="Ara S."/>
            <person name="Gundlapally S.R."/>
        </authorList>
    </citation>
    <scope>NUCLEOTIDE SEQUENCE [LARGE SCALE GENOMIC DNA]</scope>
    <source>
        <strain evidence="4">V1-41</strain>
    </source>
</reference>
<evidence type="ECO:0000313" key="3">
    <source>
        <dbReference type="EMBL" id="PPL16465.1"/>
    </source>
</evidence>
<gene>
    <name evidence="3" type="ORF">UN63_08760</name>
</gene>
<keyword evidence="2" id="KW-1133">Transmembrane helix</keyword>
<sequence length="189" mass="21229">MWKKHPVIHKPLLSLLLLLLVSFTGWQWLQVTQLGYHWRQLPQRTLAAPLADYAELQAIKSLQTDDAESRRQLVEELVSAKLVVAAQLYDGGGQLLAEAGILGDGELPYIRPLYRENRPVGFLRLQLAPSSLTEAQRSIWQQLLHHLSWLLPLCALLGILAGLGLNRRRKRQQPAADTPPPQEQSGTAE</sequence>
<evidence type="ECO:0000256" key="2">
    <source>
        <dbReference type="SAM" id="Phobius"/>
    </source>
</evidence>
<dbReference type="Proteomes" id="UP000242231">
    <property type="component" value="Unassembled WGS sequence"/>
</dbReference>
<comment type="caution">
    <text evidence="3">The sequence shown here is derived from an EMBL/GenBank/DDBJ whole genome shotgun (WGS) entry which is preliminary data.</text>
</comment>
<keyword evidence="4" id="KW-1185">Reference proteome</keyword>
<protein>
    <submittedName>
        <fullName evidence="3">Uncharacterized protein</fullName>
    </submittedName>
</protein>
<evidence type="ECO:0000313" key="4">
    <source>
        <dbReference type="Proteomes" id="UP000242231"/>
    </source>
</evidence>
<name>A0A2P5TM28_9GAMM</name>
<accession>A0A2P5TM28</accession>
<dbReference type="EMBL" id="MPZM01000015">
    <property type="protein sequence ID" value="PPL16465.1"/>
    <property type="molecule type" value="Genomic_DNA"/>
</dbReference>
<feature type="transmembrane region" description="Helical" evidence="2">
    <location>
        <begin position="147"/>
        <end position="165"/>
    </location>
</feature>
<keyword evidence="2" id="KW-0812">Transmembrane</keyword>
<keyword evidence="2" id="KW-0472">Membrane</keyword>